<evidence type="ECO:0000256" key="3">
    <source>
        <dbReference type="ARBA" id="ARBA00022723"/>
    </source>
</evidence>
<evidence type="ECO:0000256" key="5">
    <source>
        <dbReference type="ARBA" id="ARBA00023033"/>
    </source>
</evidence>
<accession>A0AAE1YV94</accession>
<evidence type="ECO:0000256" key="4">
    <source>
        <dbReference type="ARBA" id="ARBA00023004"/>
    </source>
</evidence>
<reference evidence="6" key="1">
    <citation type="submission" date="2020-06" db="EMBL/GenBank/DDBJ databases">
        <authorList>
            <person name="Li T."/>
            <person name="Hu X."/>
            <person name="Zhang T."/>
            <person name="Song X."/>
            <person name="Zhang H."/>
            <person name="Dai N."/>
            <person name="Sheng W."/>
            <person name="Hou X."/>
            <person name="Wei L."/>
        </authorList>
    </citation>
    <scope>NUCLEOTIDE SEQUENCE</scope>
    <source>
        <strain evidence="6">3651</strain>
        <tissue evidence="6">Leaf</tissue>
    </source>
</reference>
<evidence type="ECO:0000313" key="7">
    <source>
        <dbReference type="Proteomes" id="UP001293254"/>
    </source>
</evidence>
<dbReference type="Pfam" id="PF00067">
    <property type="entry name" value="p450"/>
    <property type="match status" value="1"/>
</dbReference>
<organism evidence="6 7">
    <name type="scientific">Sesamum alatum</name>
    <dbReference type="NCBI Taxonomy" id="300844"/>
    <lineage>
        <taxon>Eukaryota</taxon>
        <taxon>Viridiplantae</taxon>
        <taxon>Streptophyta</taxon>
        <taxon>Embryophyta</taxon>
        <taxon>Tracheophyta</taxon>
        <taxon>Spermatophyta</taxon>
        <taxon>Magnoliopsida</taxon>
        <taxon>eudicotyledons</taxon>
        <taxon>Gunneridae</taxon>
        <taxon>Pentapetalae</taxon>
        <taxon>asterids</taxon>
        <taxon>lamiids</taxon>
        <taxon>Lamiales</taxon>
        <taxon>Pedaliaceae</taxon>
        <taxon>Sesamum</taxon>
    </lineage>
</organism>
<sequence length="201" mass="22848">MRLGGRLVVVASSPATAKAILKTHDRVFSGRYLPSLSNAIPGTIQSFMTSTSNDTSKSTLFTINDLFSSLREVESKGKVMKQKVVVEMMDYLVEKQASRNLLGYRRGDGNDDMMMGLVDEIVDLALAPRLVDIFPVLKRVDFWSKREGRILQRKVMCVWDDILKERRRSRNGSIDHNARDFLDVLIDNQFSDDHTCFVLMV</sequence>
<evidence type="ECO:0000256" key="1">
    <source>
        <dbReference type="ARBA" id="ARBA00010617"/>
    </source>
</evidence>
<dbReference type="InterPro" id="IPR001128">
    <property type="entry name" value="Cyt_P450"/>
</dbReference>
<proteinExistence type="inferred from homology"/>
<dbReference type="GO" id="GO:0020037">
    <property type="term" value="F:heme binding"/>
    <property type="evidence" value="ECO:0007669"/>
    <property type="project" value="InterPro"/>
</dbReference>
<dbReference type="GO" id="GO:0016705">
    <property type="term" value="F:oxidoreductase activity, acting on paired donors, with incorporation or reduction of molecular oxygen"/>
    <property type="evidence" value="ECO:0007669"/>
    <property type="project" value="InterPro"/>
</dbReference>
<keyword evidence="4" id="KW-0408">Iron</keyword>
<keyword evidence="2" id="KW-0349">Heme</keyword>
<dbReference type="SUPFAM" id="SSF48264">
    <property type="entry name" value="Cytochrome P450"/>
    <property type="match status" value="1"/>
</dbReference>
<keyword evidence="3" id="KW-0479">Metal-binding</keyword>
<evidence type="ECO:0000256" key="2">
    <source>
        <dbReference type="ARBA" id="ARBA00022617"/>
    </source>
</evidence>
<dbReference type="Gene3D" id="1.10.630.10">
    <property type="entry name" value="Cytochrome P450"/>
    <property type="match status" value="1"/>
</dbReference>
<dbReference type="Proteomes" id="UP001293254">
    <property type="component" value="Unassembled WGS sequence"/>
</dbReference>
<keyword evidence="5" id="KW-0503">Monooxygenase</keyword>
<comment type="caution">
    <text evidence="6">The sequence shown here is derived from an EMBL/GenBank/DDBJ whole genome shotgun (WGS) entry which is preliminary data.</text>
</comment>
<dbReference type="AlphaFoldDB" id="A0AAE1YV94"/>
<gene>
    <name evidence="6" type="ORF">Salat_0804800</name>
</gene>
<dbReference type="PANTHER" id="PTHR47950">
    <property type="entry name" value="CYTOCHROME P450, FAMILY 76, SUBFAMILY C, POLYPEPTIDE 5-RELATED"/>
    <property type="match status" value="1"/>
</dbReference>
<keyword evidence="7" id="KW-1185">Reference proteome</keyword>
<keyword evidence="5" id="KW-0560">Oxidoreductase</keyword>
<comment type="similarity">
    <text evidence="1">Belongs to the cytochrome P450 family.</text>
</comment>
<reference evidence="6" key="2">
    <citation type="journal article" date="2024" name="Plant">
        <title>Genomic evolution and insights into agronomic trait innovations of Sesamum species.</title>
        <authorList>
            <person name="Miao H."/>
            <person name="Wang L."/>
            <person name="Qu L."/>
            <person name="Liu H."/>
            <person name="Sun Y."/>
            <person name="Le M."/>
            <person name="Wang Q."/>
            <person name="Wei S."/>
            <person name="Zheng Y."/>
            <person name="Lin W."/>
            <person name="Duan Y."/>
            <person name="Cao H."/>
            <person name="Xiong S."/>
            <person name="Wang X."/>
            <person name="Wei L."/>
            <person name="Li C."/>
            <person name="Ma Q."/>
            <person name="Ju M."/>
            <person name="Zhao R."/>
            <person name="Li G."/>
            <person name="Mu C."/>
            <person name="Tian Q."/>
            <person name="Mei H."/>
            <person name="Zhang T."/>
            <person name="Gao T."/>
            <person name="Zhang H."/>
        </authorList>
    </citation>
    <scope>NUCLEOTIDE SEQUENCE</scope>
    <source>
        <strain evidence="6">3651</strain>
    </source>
</reference>
<dbReference type="InterPro" id="IPR036396">
    <property type="entry name" value="Cyt_P450_sf"/>
</dbReference>
<dbReference type="GO" id="GO:0004497">
    <property type="term" value="F:monooxygenase activity"/>
    <property type="evidence" value="ECO:0007669"/>
    <property type="project" value="UniProtKB-KW"/>
</dbReference>
<dbReference type="GO" id="GO:0005506">
    <property type="term" value="F:iron ion binding"/>
    <property type="evidence" value="ECO:0007669"/>
    <property type="project" value="InterPro"/>
</dbReference>
<dbReference type="EMBL" id="JACGWO010000002">
    <property type="protein sequence ID" value="KAK4436411.1"/>
    <property type="molecule type" value="Genomic_DNA"/>
</dbReference>
<evidence type="ECO:0000313" key="6">
    <source>
        <dbReference type="EMBL" id="KAK4436411.1"/>
    </source>
</evidence>
<name>A0AAE1YV94_9LAMI</name>
<protein>
    <submittedName>
        <fullName evidence="6">(S)-N-methylcoclaurine 3'-hydroxylase isozyme 2</fullName>
    </submittedName>
</protein>